<feature type="region of interest" description="Disordered" evidence="7">
    <location>
        <begin position="92"/>
        <end position="145"/>
    </location>
</feature>
<dbReference type="CDD" id="cd12148">
    <property type="entry name" value="fungal_TF_MHR"/>
    <property type="match status" value="1"/>
</dbReference>
<evidence type="ECO:0000313" key="9">
    <source>
        <dbReference type="EMBL" id="KAF2677447.1"/>
    </source>
</evidence>
<feature type="domain" description="Zn(2)-C6 fungal-type" evidence="8">
    <location>
        <begin position="20"/>
        <end position="52"/>
    </location>
</feature>
<evidence type="ECO:0000256" key="1">
    <source>
        <dbReference type="ARBA" id="ARBA00004123"/>
    </source>
</evidence>
<dbReference type="PROSITE" id="PS50048">
    <property type="entry name" value="ZN2_CY6_FUNGAL_2"/>
    <property type="match status" value="1"/>
</dbReference>
<keyword evidence="6" id="KW-0539">Nucleus</keyword>
<dbReference type="PANTHER" id="PTHR31845">
    <property type="entry name" value="FINGER DOMAIN PROTEIN, PUTATIVE-RELATED"/>
    <property type="match status" value="1"/>
</dbReference>
<dbReference type="GO" id="GO:0008270">
    <property type="term" value="F:zinc ion binding"/>
    <property type="evidence" value="ECO:0007669"/>
    <property type="project" value="InterPro"/>
</dbReference>
<dbReference type="Proteomes" id="UP000799291">
    <property type="component" value="Unassembled WGS sequence"/>
</dbReference>
<dbReference type="InterPro" id="IPR051089">
    <property type="entry name" value="prtT"/>
</dbReference>
<proteinExistence type="predicted"/>
<evidence type="ECO:0000313" key="10">
    <source>
        <dbReference type="Proteomes" id="UP000799291"/>
    </source>
</evidence>
<keyword evidence="3" id="KW-0805">Transcription regulation</keyword>
<dbReference type="CDD" id="cd00067">
    <property type="entry name" value="GAL4"/>
    <property type="match status" value="1"/>
</dbReference>
<sequence>MEDTERPAADKAVPARVSQACQRCRSLKTRCLPSERSGTCRRCLASMRDCVWAEIPRRPRRVRGPSRISQIEQKIDGLVAGLGNPDAVLAASAPAQETRTHPTGSSKESPALRRERPLAPGSWVPFPTSFAQEPVDPGDDAGVHQDAEPTQQFLEKLRDIHNFGENDAPSRPPNGIFDGSHRTEPGIENERVKNLIANGEADGLLDVYRSMCTSFPFVPLAPTMTGLQLEATKPMLFLAMITVASWKDHRLQLSLDETYRTELAHRTIIRPRKTLSLLQSILVYLSRYHFVFSHKTQQLYTLQQLAVGMALDMGLHQRSTRSLIDFPGRPPLPSPSSEEQRERQRTFLGCYYLSSMVAGGLQKPNLLRYTDYMAECSRSLKQAGEFSSDALIGHLISLSHFDDQIHDSFFTEDMVDLPLTDARIMLNFRFTESLLDEKKRECRDEEFQRVLDLSSSFTDMQLHSIALRPSNPSTVDSTRMNTLLATLEACKRYLDTLLAFPVSDYHLISFAEWMRLPSVIMTLSRLCMPNDSLSEAQWDIKMAHDRSRLDLYLDSLCYRMQGLTACDRVTNSHMDFWFIMRMILELTRTWYLRKINLKNTAAATATSALPTPNTVQSSSEGTAGAGSASEPLSRGAFGSNVLLGGVDMGGHSDEGGHDPFSFMNHADFDMDKFFDMGLWGDESYVGMGFGGGMHF</sequence>
<dbReference type="GO" id="GO:0005634">
    <property type="term" value="C:nucleus"/>
    <property type="evidence" value="ECO:0007669"/>
    <property type="project" value="UniProtKB-SubCell"/>
</dbReference>
<dbReference type="SMART" id="SM00066">
    <property type="entry name" value="GAL4"/>
    <property type="match status" value="1"/>
</dbReference>
<keyword evidence="10" id="KW-1185">Reference proteome</keyword>
<evidence type="ECO:0000256" key="4">
    <source>
        <dbReference type="ARBA" id="ARBA00023125"/>
    </source>
</evidence>
<evidence type="ECO:0000256" key="3">
    <source>
        <dbReference type="ARBA" id="ARBA00023015"/>
    </source>
</evidence>
<protein>
    <recommendedName>
        <fullName evidence="8">Zn(2)-C6 fungal-type domain-containing protein</fullName>
    </recommendedName>
</protein>
<dbReference type="Pfam" id="PF04082">
    <property type="entry name" value="Fungal_trans"/>
    <property type="match status" value="1"/>
</dbReference>
<dbReference type="GO" id="GO:0006351">
    <property type="term" value="P:DNA-templated transcription"/>
    <property type="evidence" value="ECO:0007669"/>
    <property type="project" value="InterPro"/>
</dbReference>
<evidence type="ECO:0000256" key="2">
    <source>
        <dbReference type="ARBA" id="ARBA00022723"/>
    </source>
</evidence>
<keyword evidence="4" id="KW-0238">DNA-binding</keyword>
<dbReference type="AlphaFoldDB" id="A0A6G1IGT8"/>
<feature type="compositionally biased region" description="Polar residues" evidence="7">
    <location>
        <begin position="95"/>
        <end position="108"/>
    </location>
</feature>
<dbReference type="SUPFAM" id="SSF57701">
    <property type="entry name" value="Zn2/Cys6 DNA-binding domain"/>
    <property type="match status" value="1"/>
</dbReference>
<dbReference type="OrthoDB" id="5424793at2759"/>
<reference evidence="9" key="1">
    <citation type="journal article" date="2020" name="Stud. Mycol.">
        <title>101 Dothideomycetes genomes: a test case for predicting lifestyles and emergence of pathogens.</title>
        <authorList>
            <person name="Haridas S."/>
            <person name="Albert R."/>
            <person name="Binder M."/>
            <person name="Bloem J."/>
            <person name="Labutti K."/>
            <person name="Salamov A."/>
            <person name="Andreopoulos B."/>
            <person name="Baker S."/>
            <person name="Barry K."/>
            <person name="Bills G."/>
            <person name="Bluhm B."/>
            <person name="Cannon C."/>
            <person name="Castanera R."/>
            <person name="Culley D."/>
            <person name="Daum C."/>
            <person name="Ezra D."/>
            <person name="Gonzalez J."/>
            <person name="Henrissat B."/>
            <person name="Kuo A."/>
            <person name="Liang C."/>
            <person name="Lipzen A."/>
            <person name="Lutzoni F."/>
            <person name="Magnuson J."/>
            <person name="Mondo S."/>
            <person name="Nolan M."/>
            <person name="Ohm R."/>
            <person name="Pangilinan J."/>
            <person name="Park H.-J."/>
            <person name="Ramirez L."/>
            <person name="Alfaro M."/>
            <person name="Sun H."/>
            <person name="Tritt A."/>
            <person name="Yoshinaga Y."/>
            <person name="Zwiers L.-H."/>
            <person name="Turgeon B."/>
            <person name="Goodwin S."/>
            <person name="Spatafora J."/>
            <person name="Crous P."/>
            <person name="Grigoriev I."/>
        </authorList>
    </citation>
    <scope>NUCLEOTIDE SEQUENCE</scope>
    <source>
        <strain evidence="9">CBS 122367</strain>
    </source>
</reference>
<dbReference type="PROSITE" id="PS00463">
    <property type="entry name" value="ZN2_CY6_FUNGAL_1"/>
    <property type="match status" value="1"/>
</dbReference>
<evidence type="ECO:0000256" key="6">
    <source>
        <dbReference type="ARBA" id="ARBA00023242"/>
    </source>
</evidence>
<dbReference type="GO" id="GO:0000976">
    <property type="term" value="F:transcription cis-regulatory region binding"/>
    <property type="evidence" value="ECO:0007669"/>
    <property type="project" value="TreeGrafter"/>
</dbReference>
<feature type="region of interest" description="Disordered" evidence="7">
    <location>
        <begin position="607"/>
        <end position="632"/>
    </location>
</feature>
<dbReference type="InterPro" id="IPR036864">
    <property type="entry name" value="Zn2-C6_fun-type_DNA-bd_sf"/>
</dbReference>
<dbReference type="Gene3D" id="4.10.240.10">
    <property type="entry name" value="Zn(2)-C6 fungal-type DNA-binding domain"/>
    <property type="match status" value="1"/>
</dbReference>
<gene>
    <name evidence="9" type="ORF">K458DRAFT_481359</name>
</gene>
<evidence type="ECO:0000256" key="7">
    <source>
        <dbReference type="SAM" id="MobiDB-lite"/>
    </source>
</evidence>
<dbReference type="InterPro" id="IPR007219">
    <property type="entry name" value="XnlR_reg_dom"/>
</dbReference>
<accession>A0A6G1IGT8</accession>
<evidence type="ECO:0000256" key="5">
    <source>
        <dbReference type="ARBA" id="ARBA00023163"/>
    </source>
</evidence>
<organism evidence="9 10">
    <name type="scientific">Lentithecium fluviatile CBS 122367</name>
    <dbReference type="NCBI Taxonomy" id="1168545"/>
    <lineage>
        <taxon>Eukaryota</taxon>
        <taxon>Fungi</taxon>
        <taxon>Dikarya</taxon>
        <taxon>Ascomycota</taxon>
        <taxon>Pezizomycotina</taxon>
        <taxon>Dothideomycetes</taxon>
        <taxon>Pleosporomycetidae</taxon>
        <taxon>Pleosporales</taxon>
        <taxon>Massarineae</taxon>
        <taxon>Lentitheciaceae</taxon>
        <taxon>Lentithecium</taxon>
    </lineage>
</organism>
<dbReference type="GO" id="GO:0000981">
    <property type="term" value="F:DNA-binding transcription factor activity, RNA polymerase II-specific"/>
    <property type="evidence" value="ECO:0007669"/>
    <property type="project" value="InterPro"/>
</dbReference>
<evidence type="ECO:0000259" key="8">
    <source>
        <dbReference type="PROSITE" id="PS50048"/>
    </source>
</evidence>
<name>A0A6G1IGT8_9PLEO</name>
<dbReference type="PANTHER" id="PTHR31845:SF10">
    <property type="entry name" value="ZN(II)2CYS6 TRANSCRIPTION FACTOR (EUROFUNG)"/>
    <property type="match status" value="1"/>
</dbReference>
<keyword evidence="5" id="KW-0804">Transcription</keyword>
<dbReference type="EMBL" id="MU005622">
    <property type="protein sequence ID" value="KAF2677447.1"/>
    <property type="molecule type" value="Genomic_DNA"/>
</dbReference>
<dbReference type="InterPro" id="IPR001138">
    <property type="entry name" value="Zn2Cys6_DnaBD"/>
</dbReference>
<comment type="subcellular location">
    <subcellularLocation>
        <location evidence="1">Nucleus</location>
    </subcellularLocation>
</comment>
<keyword evidence="2" id="KW-0479">Metal-binding</keyword>
<feature type="compositionally biased region" description="Low complexity" evidence="7">
    <location>
        <begin position="607"/>
        <end position="630"/>
    </location>
</feature>